<dbReference type="InterPro" id="IPR054399">
    <property type="entry name" value="Fervidolysin-like_N_prodom"/>
</dbReference>
<reference evidence="3 4" key="1">
    <citation type="submission" date="2019-01" db="EMBL/GenBank/DDBJ databases">
        <title>Vibrio BEI176 sp. nov, a marine bacterium isolated from China: eastern marignal seas.</title>
        <authorList>
            <person name="Li B."/>
        </authorList>
    </citation>
    <scope>NUCLEOTIDE SEQUENCE [LARGE SCALE GENOMIC DNA]</scope>
    <source>
        <strain evidence="3 4">BEI176</strain>
    </source>
</reference>
<dbReference type="AlphaFoldDB" id="A0A4Y8WCN9"/>
<keyword evidence="4" id="KW-1185">Reference proteome</keyword>
<feature type="domain" description="Fervidolysin-like N-terminal prodomain" evidence="2">
    <location>
        <begin position="52"/>
        <end position="105"/>
    </location>
</feature>
<gene>
    <name evidence="3" type="ORF">ELS82_18340</name>
</gene>
<dbReference type="Gene3D" id="3.30.70.80">
    <property type="entry name" value="Peptidase S8 propeptide/proteinase inhibitor I9"/>
    <property type="match status" value="1"/>
</dbReference>
<keyword evidence="1" id="KW-0732">Signal</keyword>
<name>A0A4Y8WCN9_9VIBR</name>
<dbReference type="Proteomes" id="UP000297753">
    <property type="component" value="Unassembled WGS sequence"/>
</dbReference>
<organism evidence="3 4">
    <name type="scientific">Vibrio ouci</name>
    <dbReference type="NCBI Taxonomy" id="2499078"/>
    <lineage>
        <taxon>Bacteria</taxon>
        <taxon>Pseudomonadati</taxon>
        <taxon>Pseudomonadota</taxon>
        <taxon>Gammaproteobacteria</taxon>
        <taxon>Vibrionales</taxon>
        <taxon>Vibrionaceae</taxon>
        <taxon>Vibrio</taxon>
    </lineage>
</organism>
<sequence length="115" mass="12630">MNNKTILTLLSLLLVPTIGFASSNVAAANNQGFPLIDTRLELADQQSARYFVKYKQGKEQQVRELLLASGLEVVETLDNEQVLVVTGASESVEALNDNPAVEYTEQEPIRKLLSP</sequence>
<evidence type="ECO:0000313" key="3">
    <source>
        <dbReference type="EMBL" id="TFH90128.1"/>
    </source>
</evidence>
<feature type="chain" id="PRO_5021338689" evidence="1">
    <location>
        <begin position="28"/>
        <end position="115"/>
    </location>
</feature>
<dbReference type="InterPro" id="IPR037045">
    <property type="entry name" value="S8pro/Inhibitor_I9_sf"/>
</dbReference>
<dbReference type="EMBL" id="SATR01000034">
    <property type="protein sequence ID" value="TFH90128.1"/>
    <property type="molecule type" value="Genomic_DNA"/>
</dbReference>
<dbReference type="RefSeq" id="WP_134836762.1">
    <property type="nucleotide sequence ID" value="NZ_SATR01000034.1"/>
</dbReference>
<dbReference type="Pfam" id="PF22148">
    <property type="entry name" value="Fervidolysin_NPro-like"/>
    <property type="match status" value="1"/>
</dbReference>
<evidence type="ECO:0000313" key="4">
    <source>
        <dbReference type="Proteomes" id="UP000297753"/>
    </source>
</evidence>
<proteinExistence type="predicted"/>
<protein>
    <submittedName>
        <fullName evidence="3">ATPase</fullName>
    </submittedName>
</protein>
<evidence type="ECO:0000259" key="2">
    <source>
        <dbReference type="Pfam" id="PF22148"/>
    </source>
</evidence>
<feature type="signal peptide" evidence="1">
    <location>
        <begin position="1"/>
        <end position="27"/>
    </location>
</feature>
<accession>A0A4Y8WCN9</accession>
<dbReference type="OrthoDB" id="5877255at2"/>
<comment type="caution">
    <text evidence="3">The sequence shown here is derived from an EMBL/GenBank/DDBJ whole genome shotgun (WGS) entry which is preliminary data.</text>
</comment>
<evidence type="ECO:0000256" key="1">
    <source>
        <dbReference type="SAM" id="SignalP"/>
    </source>
</evidence>